<feature type="compositionally biased region" description="Basic and acidic residues" evidence="11">
    <location>
        <begin position="416"/>
        <end position="426"/>
    </location>
</feature>
<dbReference type="FunCoup" id="A0A6P8PIU1">
    <property type="interactions" value="1386"/>
</dbReference>
<evidence type="ECO:0000313" key="14">
    <source>
        <dbReference type="RefSeq" id="XP_033775581.1"/>
    </source>
</evidence>
<dbReference type="InParanoid" id="A0A6P8PIU1"/>
<evidence type="ECO:0000256" key="12">
    <source>
        <dbReference type="SAM" id="Phobius"/>
    </source>
</evidence>
<keyword evidence="5" id="KW-0735">Signal-anchor</keyword>
<evidence type="ECO:0000256" key="3">
    <source>
        <dbReference type="ARBA" id="ARBA00016211"/>
    </source>
</evidence>
<evidence type="ECO:0000256" key="10">
    <source>
        <dbReference type="SAM" id="Coils"/>
    </source>
</evidence>
<name>A0A6P8PIU1_GEOSA</name>
<dbReference type="RefSeq" id="XP_033775581.1">
    <property type="nucleotide sequence ID" value="XM_033919690.1"/>
</dbReference>
<dbReference type="CTD" id="113201"/>
<reference evidence="14" key="1">
    <citation type="submission" date="2025-08" db="UniProtKB">
        <authorList>
            <consortium name="RefSeq"/>
        </authorList>
    </citation>
    <scope>IDENTIFICATION</scope>
</reference>
<feature type="region of interest" description="Disordered" evidence="11">
    <location>
        <begin position="352"/>
        <end position="426"/>
    </location>
</feature>
<feature type="transmembrane region" description="Helical" evidence="12">
    <location>
        <begin position="12"/>
        <end position="33"/>
    </location>
</feature>
<dbReference type="KEGG" id="gsh:117348052"/>
<dbReference type="OrthoDB" id="10072022at2759"/>
<evidence type="ECO:0000313" key="13">
    <source>
        <dbReference type="Proteomes" id="UP000515159"/>
    </source>
</evidence>
<proteinExistence type="inferred from homology"/>
<evidence type="ECO:0000256" key="8">
    <source>
        <dbReference type="ARBA" id="ARBA00023136"/>
    </source>
</evidence>
<sequence length="426" mass="48215">MVGFGANRRTGRLPPFVLGTLLLVIALLAFNYWSVSCRLAALHEELLGLQAQVTRTEVARSRLEKRNSELAIQVDAQLKKMVHVQGDYKSLSSQSFRCETEKIKLQNNVSHQIAGLQRLKEQLAELHQEFLRQENQLLVQKSNNTFLLQRLTSESTQCAQQMKDLEIQYEANLKNLEQAAQVIPSHSQDIQNVEPIKENDMDVAGDQMQSKHVQQIAEKSEMRVQDPPSNRSQHEREAVKPGDDAGMPEIEEKIPAEIESVLIALKKAETLSYREVENLPIFITVPSIHKGLEPNVNTIVNIEADKENPKKPNLGQSLQMQNKAQFGNSLQQQNPRERDGDFPKLKQSRFFDENESPVDPHHGSKLADYNGDDGNVGEYEADKQAELAYNEEEDGDGGEEDVQDDEERELQGDPVDYQKERSNDAL</sequence>
<evidence type="ECO:0000256" key="9">
    <source>
        <dbReference type="ARBA" id="ARBA00030486"/>
    </source>
</evidence>
<organism evidence="13 14">
    <name type="scientific">Geotrypetes seraphini</name>
    <name type="common">Gaboon caecilian</name>
    <name type="synonym">Caecilia seraphini</name>
    <dbReference type="NCBI Taxonomy" id="260995"/>
    <lineage>
        <taxon>Eukaryota</taxon>
        <taxon>Metazoa</taxon>
        <taxon>Chordata</taxon>
        <taxon>Craniata</taxon>
        <taxon>Vertebrata</taxon>
        <taxon>Euteleostomi</taxon>
        <taxon>Amphibia</taxon>
        <taxon>Gymnophiona</taxon>
        <taxon>Geotrypetes</taxon>
    </lineage>
</organism>
<dbReference type="GO" id="GO:0016020">
    <property type="term" value="C:membrane"/>
    <property type="evidence" value="ECO:0007669"/>
    <property type="project" value="UniProtKB-SubCell"/>
</dbReference>
<dbReference type="PANTHER" id="PTHR15896:SF7">
    <property type="entry name" value="PROTEIN GOLM2"/>
    <property type="match status" value="1"/>
</dbReference>
<accession>A0A6P8PIU1</accession>
<dbReference type="GeneID" id="117348052"/>
<feature type="compositionally biased region" description="Basic and acidic residues" evidence="11">
    <location>
        <begin position="232"/>
        <end position="243"/>
    </location>
</feature>
<feature type="coiled-coil region" evidence="10">
    <location>
        <begin position="109"/>
        <end position="182"/>
    </location>
</feature>
<dbReference type="PRINTS" id="PR02084">
    <property type="entry name" value="GOLM1CASC4"/>
</dbReference>
<feature type="compositionally biased region" description="Acidic residues" evidence="11">
    <location>
        <begin position="389"/>
        <end position="408"/>
    </location>
</feature>
<gene>
    <name evidence="14" type="primary">GOLM2</name>
</gene>
<evidence type="ECO:0000256" key="5">
    <source>
        <dbReference type="ARBA" id="ARBA00022968"/>
    </source>
</evidence>
<evidence type="ECO:0000256" key="7">
    <source>
        <dbReference type="ARBA" id="ARBA00023054"/>
    </source>
</evidence>
<dbReference type="PANTHER" id="PTHR15896">
    <property type="entry name" value="GOLGI PHOSPHOPROTEIN 2/GP73-RELATED"/>
    <property type="match status" value="1"/>
</dbReference>
<comment type="similarity">
    <text evidence="2">Belongs to the GOLM family.</text>
</comment>
<keyword evidence="8 12" id="KW-0472">Membrane</keyword>
<evidence type="ECO:0000256" key="6">
    <source>
        <dbReference type="ARBA" id="ARBA00022989"/>
    </source>
</evidence>
<feature type="region of interest" description="Disordered" evidence="11">
    <location>
        <begin position="218"/>
        <end position="247"/>
    </location>
</feature>
<evidence type="ECO:0000256" key="11">
    <source>
        <dbReference type="SAM" id="MobiDB-lite"/>
    </source>
</evidence>
<dbReference type="InterPro" id="IPR026139">
    <property type="entry name" value="GOLM1/CASC4"/>
</dbReference>
<keyword evidence="13" id="KW-1185">Reference proteome</keyword>
<dbReference type="AlphaFoldDB" id="A0A6P8PIU1"/>
<keyword evidence="6 12" id="KW-1133">Transmembrane helix</keyword>
<evidence type="ECO:0000256" key="2">
    <source>
        <dbReference type="ARBA" id="ARBA00007474"/>
    </source>
</evidence>
<protein>
    <recommendedName>
        <fullName evidence="3">Protein GOLM2</fullName>
    </recommendedName>
    <alternativeName>
        <fullName evidence="9">Golgi membrane protein 2</fullName>
    </alternativeName>
</protein>
<feature type="compositionally biased region" description="Basic and acidic residues" evidence="11">
    <location>
        <begin position="352"/>
        <end position="362"/>
    </location>
</feature>
<evidence type="ECO:0000256" key="4">
    <source>
        <dbReference type="ARBA" id="ARBA00022692"/>
    </source>
</evidence>
<comment type="subcellular location">
    <subcellularLocation>
        <location evidence="1">Membrane</location>
        <topology evidence="1">Single-pass type II membrane protein</topology>
    </subcellularLocation>
</comment>
<dbReference type="Proteomes" id="UP000515159">
    <property type="component" value="Chromosome 14"/>
</dbReference>
<keyword evidence="4 12" id="KW-0812">Transmembrane</keyword>
<keyword evidence="7 10" id="KW-0175">Coiled coil</keyword>
<evidence type="ECO:0000256" key="1">
    <source>
        <dbReference type="ARBA" id="ARBA00004606"/>
    </source>
</evidence>